<keyword evidence="1" id="KW-1133">Transmembrane helix</keyword>
<name>A0A543FMB6_9MICO</name>
<accession>A0A543FMB6</accession>
<keyword evidence="1" id="KW-0472">Membrane</keyword>
<sequence length="364" mass="38471">MELMERVREIGADGPSVPDSGIDAVRVGLLREIAREGRRDAGPRRRRTVRWIGGSALAGGVAAALVVGMVMVPATAPTASAAQTVLEKAAVAGIRAAATPVPAGSYTRVETAFTWATTYDEQMPAGAEFNNAHRQDADAVLLIQDESSVYVPADSGGDWVRERDPYRVADAAGPLSSVATGAWEREMAPATAGLAGVTRYPGGIVEGGRDGDAVTYHLDGRETFADMPADPDGVVEWFEERYGAEGESDGIAHFFIETLGDLMSFNLASADARAGMLRAFASLPGVEVVSADGALTTLSYEQHFEAGAARVEFVLDTARGYILQSTHWGMGEYDEPVAFEGMPDWQTRTVSTVSVVDSAPSPSP</sequence>
<evidence type="ECO:0008006" key="4">
    <source>
        <dbReference type="Google" id="ProtNLM"/>
    </source>
</evidence>
<organism evidence="2 3">
    <name type="scientific">Microbacterium kyungheense</name>
    <dbReference type="NCBI Taxonomy" id="1263636"/>
    <lineage>
        <taxon>Bacteria</taxon>
        <taxon>Bacillati</taxon>
        <taxon>Actinomycetota</taxon>
        <taxon>Actinomycetes</taxon>
        <taxon>Micrococcales</taxon>
        <taxon>Microbacteriaceae</taxon>
        <taxon>Microbacterium</taxon>
    </lineage>
</organism>
<proteinExistence type="predicted"/>
<keyword evidence="3" id="KW-1185">Reference proteome</keyword>
<evidence type="ECO:0000313" key="2">
    <source>
        <dbReference type="EMBL" id="TQM34942.1"/>
    </source>
</evidence>
<comment type="caution">
    <text evidence="2">The sequence shown here is derived from an EMBL/GenBank/DDBJ whole genome shotgun (WGS) entry which is preliminary data.</text>
</comment>
<protein>
    <recommendedName>
        <fullName evidence="4">CU044_5270 family protein</fullName>
    </recommendedName>
</protein>
<gene>
    <name evidence="2" type="ORF">FB391_1238</name>
</gene>
<feature type="transmembrane region" description="Helical" evidence="1">
    <location>
        <begin position="48"/>
        <end position="72"/>
    </location>
</feature>
<keyword evidence="1" id="KW-0812">Transmembrane</keyword>
<evidence type="ECO:0000313" key="3">
    <source>
        <dbReference type="Proteomes" id="UP000320235"/>
    </source>
</evidence>
<evidence type="ECO:0000256" key="1">
    <source>
        <dbReference type="SAM" id="Phobius"/>
    </source>
</evidence>
<dbReference type="EMBL" id="VFPE01000001">
    <property type="protein sequence ID" value="TQM34942.1"/>
    <property type="molecule type" value="Genomic_DNA"/>
</dbReference>
<dbReference type="AlphaFoldDB" id="A0A543FMB6"/>
<reference evidence="2 3" key="1">
    <citation type="submission" date="2019-06" db="EMBL/GenBank/DDBJ databases">
        <title>Sequencing the genomes of 1000 actinobacteria strains.</title>
        <authorList>
            <person name="Klenk H.-P."/>
        </authorList>
    </citation>
    <scope>NUCLEOTIDE SEQUENCE [LARGE SCALE GENOMIC DNA]</scope>
    <source>
        <strain evidence="2 3">DSM 105492</strain>
    </source>
</reference>
<dbReference type="Proteomes" id="UP000320235">
    <property type="component" value="Unassembled WGS sequence"/>
</dbReference>